<dbReference type="Proteomes" id="UP000271098">
    <property type="component" value="Unassembled WGS sequence"/>
</dbReference>
<organism evidence="5">
    <name type="scientific">Gongylonema pulchrum</name>
    <dbReference type="NCBI Taxonomy" id="637853"/>
    <lineage>
        <taxon>Eukaryota</taxon>
        <taxon>Metazoa</taxon>
        <taxon>Ecdysozoa</taxon>
        <taxon>Nematoda</taxon>
        <taxon>Chromadorea</taxon>
        <taxon>Rhabditida</taxon>
        <taxon>Spirurina</taxon>
        <taxon>Spiruromorpha</taxon>
        <taxon>Spiruroidea</taxon>
        <taxon>Gongylonematidae</taxon>
        <taxon>Gongylonema</taxon>
    </lineage>
</organism>
<dbReference type="InterPro" id="IPR039911">
    <property type="entry name" value="JIP3/JIP4"/>
</dbReference>
<dbReference type="GO" id="GO:0030159">
    <property type="term" value="F:signaling receptor complex adaptor activity"/>
    <property type="evidence" value="ECO:0007669"/>
    <property type="project" value="TreeGrafter"/>
</dbReference>
<evidence type="ECO:0000313" key="3">
    <source>
        <dbReference type="EMBL" id="VDN40991.1"/>
    </source>
</evidence>
<feature type="domain" description="RH2" evidence="2">
    <location>
        <begin position="40"/>
        <end position="96"/>
    </location>
</feature>
<dbReference type="EMBL" id="UYRT01096821">
    <property type="protein sequence ID" value="VDN40991.1"/>
    <property type="molecule type" value="Genomic_DNA"/>
</dbReference>
<keyword evidence="4" id="KW-1185">Reference proteome</keyword>
<keyword evidence="1" id="KW-0175">Coiled coil</keyword>
<dbReference type="PANTHER" id="PTHR13886">
    <property type="entry name" value="JNK/SAPK-ASSOCIATED PROTEIN"/>
    <property type="match status" value="1"/>
</dbReference>
<dbReference type="AlphaFoldDB" id="A0A183EQ63"/>
<dbReference type="OrthoDB" id="10256043at2759"/>
<reference evidence="5" key="1">
    <citation type="submission" date="2016-06" db="UniProtKB">
        <authorList>
            <consortium name="WormBaseParasite"/>
        </authorList>
    </citation>
    <scope>IDENTIFICATION</scope>
</reference>
<dbReference type="InterPro" id="IPR034744">
    <property type="entry name" value="RH2"/>
</dbReference>
<name>A0A183EQ63_9BILA</name>
<dbReference type="GO" id="GO:0019894">
    <property type="term" value="F:kinesin binding"/>
    <property type="evidence" value="ECO:0007669"/>
    <property type="project" value="TreeGrafter"/>
</dbReference>
<evidence type="ECO:0000256" key="1">
    <source>
        <dbReference type="SAM" id="Coils"/>
    </source>
</evidence>
<accession>A0A183EQ63</accession>
<dbReference type="WBParaSite" id="GPUH_0002313301-mRNA-1">
    <property type="protein sequence ID" value="GPUH_0002313301-mRNA-1"/>
    <property type="gene ID" value="GPUH_0002313301"/>
</dbReference>
<dbReference type="GO" id="GO:0016192">
    <property type="term" value="P:vesicle-mediated transport"/>
    <property type="evidence" value="ECO:0007669"/>
    <property type="project" value="TreeGrafter"/>
</dbReference>
<evidence type="ECO:0000259" key="2">
    <source>
        <dbReference type="PROSITE" id="PS51777"/>
    </source>
</evidence>
<feature type="coiled-coil region" evidence="1">
    <location>
        <begin position="3"/>
        <end position="75"/>
    </location>
</feature>
<dbReference type="PROSITE" id="PS51777">
    <property type="entry name" value="RH2"/>
    <property type="match status" value="1"/>
</dbReference>
<dbReference type="GO" id="GO:0005737">
    <property type="term" value="C:cytoplasm"/>
    <property type="evidence" value="ECO:0007669"/>
    <property type="project" value="TreeGrafter"/>
</dbReference>
<protein>
    <submittedName>
        <fullName evidence="5">RH2 domain-containing protein</fullName>
    </submittedName>
</protein>
<sequence>MVRTKMGERIKELETEVRDLKDKLELRGEDDQEDVPMAQRKRFTRVEMARVLMERNQYKEKLMELQEAVKWTEMQRAKRMSAINAKKSSGIWELLV</sequence>
<gene>
    <name evidence="3" type="ORF">GPUH_LOCUS23104</name>
</gene>
<evidence type="ECO:0000313" key="4">
    <source>
        <dbReference type="Proteomes" id="UP000271098"/>
    </source>
</evidence>
<dbReference type="GO" id="GO:0005078">
    <property type="term" value="F:MAP-kinase scaffold activity"/>
    <property type="evidence" value="ECO:0007669"/>
    <property type="project" value="InterPro"/>
</dbReference>
<dbReference type="PANTHER" id="PTHR13886:SF4">
    <property type="entry name" value="JNK-INTERACTING PROTEIN 3"/>
    <property type="match status" value="1"/>
</dbReference>
<evidence type="ECO:0000313" key="5">
    <source>
        <dbReference type="WBParaSite" id="GPUH_0002313301-mRNA-1"/>
    </source>
</evidence>
<dbReference type="GO" id="GO:0008432">
    <property type="term" value="F:JUN kinase binding"/>
    <property type="evidence" value="ECO:0007669"/>
    <property type="project" value="TreeGrafter"/>
</dbReference>
<proteinExistence type="predicted"/>
<reference evidence="3 4" key="2">
    <citation type="submission" date="2018-11" db="EMBL/GenBank/DDBJ databases">
        <authorList>
            <consortium name="Pathogen Informatics"/>
        </authorList>
    </citation>
    <scope>NUCLEOTIDE SEQUENCE [LARGE SCALE GENOMIC DNA]</scope>
</reference>